<organism evidence="2 3">
    <name type="scientific">Seongchinamella sediminis</name>
    <dbReference type="NCBI Taxonomy" id="2283635"/>
    <lineage>
        <taxon>Bacteria</taxon>
        <taxon>Pseudomonadati</taxon>
        <taxon>Pseudomonadota</taxon>
        <taxon>Gammaproteobacteria</taxon>
        <taxon>Cellvibrionales</taxon>
        <taxon>Halieaceae</taxon>
        <taxon>Seongchinamella</taxon>
    </lineage>
</organism>
<protein>
    <submittedName>
        <fullName evidence="2">Uncharacterized protein</fullName>
    </submittedName>
</protein>
<dbReference type="InterPro" id="IPR011047">
    <property type="entry name" value="Quinoprotein_ADH-like_sf"/>
</dbReference>
<evidence type="ECO:0000313" key="3">
    <source>
        <dbReference type="Proteomes" id="UP000265509"/>
    </source>
</evidence>
<name>A0A3L7DY20_9GAMM</name>
<proteinExistence type="predicted"/>
<feature type="compositionally biased region" description="Pro residues" evidence="1">
    <location>
        <begin position="1189"/>
        <end position="1201"/>
    </location>
</feature>
<accession>A0A3L7DY20</accession>
<reference evidence="2 3" key="1">
    <citation type="submission" date="2018-07" db="EMBL/GenBank/DDBJ databases">
        <title>Halioglobus sp. genome submission.</title>
        <authorList>
            <person name="Ye M.-Q."/>
            <person name="Du Z.-J."/>
        </authorList>
    </citation>
    <scope>NUCLEOTIDE SEQUENCE [LARGE SCALE GENOMIC DNA]</scope>
    <source>
        <strain evidence="2 3">U0301</strain>
    </source>
</reference>
<evidence type="ECO:0000313" key="2">
    <source>
        <dbReference type="EMBL" id="RLQ21420.1"/>
    </source>
</evidence>
<dbReference type="RefSeq" id="WP_117955301.1">
    <property type="nucleotide sequence ID" value="NZ_QRAN01000013.1"/>
</dbReference>
<dbReference type="AlphaFoldDB" id="A0A3L7DY20"/>
<comment type="caution">
    <text evidence="2">The sequence shown here is derived from an EMBL/GenBank/DDBJ whole genome shotgun (WGS) entry which is preliminary data.</text>
</comment>
<evidence type="ECO:0000256" key="1">
    <source>
        <dbReference type="SAM" id="MobiDB-lite"/>
    </source>
</evidence>
<dbReference type="SUPFAM" id="SSF50998">
    <property type="entry name" value="Quinoprotein alcohol dehydrogenase-like"/>
    <property type="match status" value="1"/>
</dbReference>
<sequence length="1248" mass="134048">MKRSIGKWLGIFTVSGLISMPVVLADDTEIYLGINVDERIRPMVMLTMDLRANLGSTVCSNVATDACLNTLAPEDANGNRDRRLYEALDLLTYDPTGLIAETGADGYPDYDQAATEAGLLAEWSGMNATLFDIIRAAFQVVLTEPAILSGDMLLGMMITHDDNTNKCDGGPNAIPPGNTAGCSTGAYVLKGFFNPAKLDAASGLPILDALGYPEPSDDLQDMFSRLAAIPAPSRGTYVNPYQLKEMYFEFYRYILGGDMYSGWLGYEDFGSDMLNLNVGEAGSSPLVDDDKEYLLAPDPDTFTGSKPDYHYISPFENPGDWACSSLYMVNTASGEYESGRDTQADIAMQASTASGGLALGANPDAVDIIAAMADTDLASADLGVDIEGDQFVKSYFIVDGPTRQENLWAVAGKTDVALDLGNPSELIDQLSDLLGGIISESSSLVSASVPANVYNRAETLDNLFLAIFQAEKGPRWPGNIKKLKIVAVPEYDTDAEGNQVLVSLRTEIQDVDGDRAFSAEDGRIEHSALTYWTDPTGSDVTPANCVDGQSPLEAEEICEKDGRSVERGGAGQQIPGFLTDVNCVGPGALNSDTCARKLYTESPTAANSVIPFNFDSTTADLLKTYLDQETPGDADEAEEVIGWARGLYDRAIDGSRIPTQRWMMGDAIHSKPLAINYGDTDGAGSYDRENPNIHLFFGTNDGWFRSIKNTNADANGSQSGKEAWAFMPLEVMHKQQVLSKDNQLKNEDFHPYGVDGRPVALVIDTDSDSNVEANDGDKVYVYFGLRRGGSAYYALDVTDPTSAPSMLWKITSADPGFSELGLTFSTPQVAKVNFDGSQRNVLVFTAGYHGGWDATGATRIGKDNLLELSTPTLDSAAIGGGVGTAIYVVDAVTGELLWKATHGASSGLAQAVGANTPGIYTHTDMDYSIPSDITVVDTNQNGVIDRGYVGDVGGNVWRIDFPEHSTGDSRDSWQVSRLAALGSNNSPTIIRFFHAPDVVFARDQQNTGTVDSPLLAKRDYVGVVIGSGNRAYPKSDMANINYMYYIKDPIPHFDALALAAWTPISAPGNPTAVASGGVLDITDCAGGDEAACGFNDEFTKITNLTNGWALKLEEDGEKSLSTPITIQGTTYFTTYLPDGTSVQESCAPALGTGRLYALKIMDATPALELSDDINAVDKVQRYTDLEVPGIPPEPPFITPPPYDHDNNPDTPPLYADDEGALVTPGGDILSINGRFIWKSYWREIGVDR</sequence>
<dbReference type="OrthoDB" id="7156875at2"/>
<keyword evidence="3" id="KW-1185">Reference proteome</keyword>
<dbReference type="EMBL" id="QRAN01000013">
    <property type="protein sequence ID" value="RLQ21420.1"/>
    <property type="molecule type" value="Genomic_DNA"/>
</dbReference>
<gene>
    <name evidence="2" type="ORF">DWB85_12935</name>
</gene>
<dbReference type="Proteomes" id="UP000265509">
    <property type="component" value="Unassembled WGS sequence"/>
</dbReference>
<feature type="region of interest" description="Disordered" evidence="1">
    <location>
        <begin position="1188"/>
        <end position="1210"/>
    </location>
</feature>